<keyword evidence="3" id="KW-1185">Reference proteome</keyword>
<reference evidence="2 3" key="1">
    <citation type="submission" date="2018-11" db="EMBL/GenBank/DDBJ databases">
        <authorList>
            <consortium name="Pathogen Informatics"/>
        </authorList>
    </citation>
    <scope>NUCLEOTIDE SEQUENCE [LARGE SCALE GENOMIC DNA]</scope>
</reference>
<dbReference type="Proteomes" id="UP000271098">
    <property type="component" value="Unassembled WGS sequence"/>
</dbReference>
<evidence type="ECO:0000313" key="2">
    <source>
        <dbReference type="EMBL" id="VDK42308.1"/>
    </source>
</evidence>
<name>A0A3P6RJT0_9BILA</name>
<accession>A0A3P6RJT0</accession>
<gene>
    <name evidence="2" type="ORF">GPUH_LOCUS4067</name>
</gene>
<evidence type="ECO:0000313" key="3">
    <source>
        <dbReference type="Proteomes" id="UP000271098"/>
    </source>
</evidence>
<dbReference type="AlphaFoldDB" id="A0A3P6RJT0"/>
<protein>
    <submittedName>
        <fullName evidence="2">Uncharacterized protein</fullName>
    </submittedName>
</protein>
<sequence>MDEQVASLIARCEELKGLVQIQQDQIRKLDEEKQVLCGQLQDARDDENRMVEQNTENEHSLHMVATLKADLLEKEKVVEDENSSLLAKIQLLENNEQENEKEMKCLLQKMDDIHVGKEDLTTEMNDMRIAYDRSCSEVKQLKEQLIEKEEEISNLRCATATADNEINNRATQMDELIAKNATLEAINEKLRIEFLQKVRIIIIILCDEFRSLHFVELSSRISK</sequence>
<evidence type="ECO:0000256" key="1">
    <source>
        <dbReference type="SAM" id="Coils"/>
    </source>
</evidence>
<keyword evidence="1" id="KW-0175">Coiled coil</keyword>
<proteinExistence type="predicted"/>
<dbReference type="EMBL" id="UYRT01007395">
    <property type="protein sequence ID" value="VDK42308.1"/>
    <property type="molecule type" value="Genomic_DNA"/>
</dbReference>
<organism evidence="2 3">
    <name type="scientific">Gongylonema pulchrum</name>
    <dbReference type="NCBI Taxonomy" id="637853"/>
    <lineage>
        <taxon>Eukaryota</taxon>
        <taxon>Metazoa</taxon>
        <taxon>Ecdysozoa</taxon>
        <taxon>Nematoda</taxon>
        <taxon>Chromadorea</taxon>
        <taxon>Rhabditida</taxon>
        <taxon>Spirurina</taxon>
        <taxon>Spiruromorpha</taxon>
        <taxon>Spiruroidea</taxon>
        <taxon>Gongylonematidae</taxon>
        <taxon>Gongylonema</taxon>
    </lineage>
</organism>
<feature type="coiled-coil region" evidence="1">
    <location>
        <begin position="12"/>
        <end position="46"/>
    </location>
</feature>
<feature type="coiled-coil region" evidence="1">
    <location>
        <begin position="75"/>
        <end position="193"/>
    </location>
</feature>